<proteinExistence type="predicted"/>
<dbReference type="RefSeq" id="WP_058029384.1">
    <property type="nucleotide sequence ID" value="NZ_CP013187.1"/>
</dbReference>
<name>A0A0S2JZY4_9GAMM</name>
<dbReference type="EMBL" id="CP013187">
    <property type="protein sequence ID" value="ALO41664.1"/>
    <property type="molecule type" value="Genomic_DNA"/>
</dbReference>
<evidence type="ECO:0000313" key="2">
    <source>
        <dbReference type="EMBL" id="TLX47455.1"/>
    </source>
</evidence>
<keyword evidence="3" id="KW-1185">Reference proteome</keyword>
<organism evidence="1 3">
    <name type="scientific">Pseudoalteromonas phenolica</name>
    <dbReference type="NCBI Taxonomy" id="161398"/>
    <lineage>
        <taxon>Bacteria</taxon>
        <taxon>Pseudomonadati</taxon>
        <taxon>Pseudomonadota</taxon>
        <taxon>Gammaproteobacteria</taxon>
        <taxon>Alteromonadales</taxon>
        <taxon>Pseudoalteromonadaceae</taxon>
        <taxon>Pseudoalteromonas</taxon>
    </lineage>
</organism>
<dbReference type="OrthoDB" id="5880103at2"/>
<dbReference type="AlphaFoldDB" id="A0A0S2JZY4"/>
<sequence length="92" mass="9453">MADKQLNKVNEQITDSITQVNTKVLADTPAMAMGNFYTALGLSLSNAGNNATSAQQNANIMAQAATVQGVNALGAIGSAVLGRTTEELIEKG</sequence>
<evidence type="ECO:0000313" key="4">
    <source>
        <dbReference type="Proteomes" id="UP000309186"/>
    </source>
</evidence>
<evidence type="ECO:0000313" key="1">
    <source>
        <dbReference type="EMBL" id="ALO41664.1"/>
    </source>
</evidence>
<reference evidence="3" key="2">
    <citation type="submission" date="2015-11" db="EMBL/GenBank/DDBJ databases">
        <authorList>
            <person name="Kim K.M."/>
        </authorList>
    </citation>
    <scope>NUCLEOTIDE SEQUENCE [LARGE SCALE GENOMIC DNA]</scope>
    <source>
        <strain evidence="3">KCTC 12086</strain>
    </source>
</reference>
<dbReference type="STRING" id="161398.PP2015_1148"/>
<dbReference type="PATRIC" id="fig|161398.10.peg.1168"/>
<gene>
    <name evidence="2" type="ORF">C1E24_08890</name>
    <name evidence="1" type="ORF">PP2015_1148</name>
</gene>
<dbReference type="Proteomes" id="UP000309186">
    <property type="component" value="Unassembled WGS sequence"/>
</dbReference>
<dbReference type="Pfam" id="PF11747">
    <property type="entry name" value="RebB"/>
    <property type="match status" value="1"/>
</dbReference>
<dbReference type="Proteomes" id="UP000061457">
    <property type="component" value="Chromosome I"/>
</dbReference>
<protein>
    <submittedName>
        <fullName evidence="2">Glycerol-3-phosphate dehydrogenase subunit C</fullName>
    </submittedName>
    <submittedName>
        <fullName evidence="1">Killing trait</fullName>
    </submittedName>
</protein>
<dbReference type="KEGG" id="pphe:PP2015_1148"/>
<dbReference type="EMBL" id="PPSW01000012">
    <property type="protein sequence ID" value="TLX47455.1"/>
    <property type="molecule type" value="Genomic_DNA"/>
</dbReference>
<reference evidence="2 4" key="3">
    <citation type="submission" date="2018-01" db="EMBL/GenBank/DDBJ databases">
        <title>Co-occurrence of chitin degradation, pigmentation and bioactivity in marine Pseudoalteromonas.</title>
        <authorList>
            <person name="Paulsen S."/>
            <person name="Gram L."/>
            <person name="Machado H."/>
        </authorList>
    </citation>
    <scope>NUCLEOTIDE SEQUENCE [LARGE SCALE GENOMIC DNA]</scope>
    <source>
        <strain evidence="2 4">S3663</strain>
    </source>
</reference>
<accession>A0A0S2JZY4</accession>
<dbReference type="InterPro" id="IPR021070">
    <property type="entry name" value="Killing_trait_RebB"/>
</dbReference>
<reference evidence="1" key="1">
    <citation type="submission" date="2015-11" db="EMBL/GenBank/DDBJ databases">
        <authorList>
            <person name="Zhang Y."/>
            <person name="Guo Z."/>
        </authorList>
    </citation>
    <scope>NUCLEOTIDE SEQUENCE [LARGE SCALE GENOMIC DNA]</scope>
    <source>
        <strain evidence="1">KCTC 12086</strain>
    </source>
</reference>
<evidence type="ECO:0000313" key="3">
    <source>
        <dbReference type="Proteomes" id="UP000061457"/>
    </source>
</evidence>